<name>A0A640TG48_STRNI</name>
<gene>
    <name evidence="1" type="ORF">Sliba_16490</name>
</gene>
<reference evidence="1 2" key="1">
    <citation type="submission" date="2019-12" db="EMBL/GenBank/DDBJ databases">
        <title>Whole genome shotgun sequence of Streptomyces libani subsp. libani NBRC 13452.</title>
        <authorList>
            <person name="Ichikawa N."/>
            <person name="Kimura A."/>
            <person name="Kitahashi Y."/>
            <person name="Komaki H."/>
            <person name="Tamura T."/>
        </authorList>
    </citation>
    <scope>NUCLEOTIDE SEQUENCE [LARGE SCALE GENOMIC DNA]</scope>
    <source>
        <strain evidence="1 2">NBRC 13452</strain>
    </source>
</reference>
<comment type="caution">
    <text evidence="1">The sequence shown here is derived from an EMBL/GenBank/DDBJ whole genome shotgun (WGS) entry which is preliminary data.</text>
</comment>
<protein>
    <submittedName>
        <fullName evidence="1">Uncharacterized protein</fullName>
    </submittedName>
</protein>
<proteinExistence type="predicted"/>
<dbReference type="AlphaFoldDB" id="A0A640TG48"/>
<sequence length="75" mass="8118">MRLTVPVAAVDTRFATGTEYMARVEPSRFGLPVSKRIHESVLSFGHEVLLAPLNAIDDIALAVEKVIANARELSG</sequence>
<accession>A0A640TG48</accession>
<evidence type="ECO:0000313" key="2">
    <source>
        <dbReference type="Proteomes" id="UP000429552"/>
    </source>
</evidence>
<dbReference type="Proteomes" id="UP000429552">
    <property type="component" value="Unassembled WGS sequence"/>
</dbReference>
<dbReference type="EMBL" id="BLIP01000001">
    <property type="protein sequence ID" value="GFE21196.1"/>
    <property type="molecule type" value="Genomic_DNA"/>
</dbReference>
<dbReference type="Gene3D" id="3.90.1150.10">
    <property type="entry name" value="Aspartate Aminotransferase, domain 1"/>
    <property type="match status" value="1"/>
</dbReference>
<evidence type="ECO:0000313" key="1">
    <source>
        <dbReference type="EMBL" id="GFE21196.1"/>
    </source>
</evidence>
<dbReference type="InterPro" id="IPR015422">
    <property type="entry name" value="PyrdxlP-dep_Trfase_small"/>
</dbReference>
<organism evidence="1 2">
    <name type="scientific">Streptomyces nigrescens</name>
    <dbReference type="NCBI Taxonomy" id="1920"/>
    <lineage>
        <taxon>Bacteria</taxon>
        <taxon>Bacillati</taxon>
        <taxon>Actinomycetota</taxon>
        <taxon>Actinomycetes</taxon>
        <taxon>Kitasatosporales</taxon>
        <taxon>Streptomycetaceae</taxon>
        <taxon>Streptomyces</taxon>
    </lineage>
</organism>